<dbReference type="EMBL" id="LSZW01000064">
    <property type="protein sequence ID" value="KXK64448.1"/>
    <property type="molecule type" value="Genomic_DNA"/>
</dbReference>
<sequence length="41" mass="4832">MQTLKEQLGSYKINLVRISEIKRYAPESMAFGTYFIFTQDL</sequence>
<keyword evidence="2" id="KW-1185">Reference proteome</keyword>
<gene>
    <name evidence="1" type="ORF">HMPREF3293_02527</name>
</gene>
<dbReference type="AlphaFoldDB" id="A0A136Q182"/>
<reference evidence="1 2" key="1">
    <citation type="submission" date="2016-02" db="EMBL/GenBank/DDBJ databases">
        <authorList>
            <person name="Wen L."/>
            <person name="He K."/>
            <person name="Yang H."/>
        </authorList>
    </citation>
    <scope>NUCLEOTIDE SEQUENCE [LARGE SCALE GENOMIC DNA]</scope>
    <source>
        <strain evidence="1 2">DSM 22607</strain>
    </source>
</reference>
<organism evidence="1 2">
    <name type="scientific">Christensenella minuta</name>
    <dbReference type="NCBI Taxonomy" id="626937"/>
    <lineage>
        <taxon>Bacteria</taxon>
        <taxon>Bacillati</taxon>
        <taxon>Bacillota</taxon>
        <taxon>Clostridia</taxon>
        <taxon>Christensenellales</taxon>
        <taxon>Christensenellaceae</taxon>
        <taxon>Christensenella</taxon>
    </lineage>
</organism>
<evidence type="ECO:0000313" key="2">
    <source>
        <dbReference type="Proteomes" id="UP000070366"/>
    </source>
</evidence>
<accession>A0A136Q182</accession>
<name>A0A136Q182_9FIRM</name>
<protein>
    <submittedName>
        <fullName evidence="1">Uncharacterized protein</fullName>
    </submittedName>
</protein>
<proteinExistence type="predicted"/>
<dbReference type="Proteomes" id="UP000070366">
    <property type="component" value="Unassembled WGS sequence"/>
</dbReference>
<evidence type="ECO:0000313" key="1">
    <source>
        <dbReference type="EMBL" id="KXK64448.1"/>
    </source>
</evidence>
<dbReference type="STRING" id="626937.HMPREF3293_02527"/>
<comment type="caution">
    <text evidence="1">The sequence shown here is derived from an EMBL/GenBank/DDBJ whole genome shotgun (WGS) entry which is preliminary data.</text>
</comment>